<evidence type="ECO:0000256" key="6">
    <source>
        <dbReference type="PROSITE-ProRule" id="PRU00169"/>
    </source>
</evidence>
<dbReference type="Gene3D" id="1.10.287.130">
    <property type="match status" value="1"/>
</dbReference>
<organism evidence="9 10">
    <name type="scientific">Chitinophaga dinghuensis</name>
    <dbReference type="NCBI Taxonomy" id="1539050"/>
    <lineage>
        <taxon>Bacteria</taxon>
        <taxon>Pseudomonadati</taxon>
        <taxon>Bacteroidota</taxon>
        <taxon>Chitinophagia</taxon>
        <taxon>Chitinophagales</taxon>
        <taxon>Chitinophagaceae</taxon>
        <taxon>Chitinophaga</taxon>
    </lineage>
</organism>
<evidence type="ECO:0000256" key="3">
    <source>
        <dbReference type="ARBA" id="ARBA00022553"/>
    </source>
</evidence>
<evidence type="ECO:0000256" key="5">
    <source>
        <dbReference type="ARBA" id="ARBA00022777"/>
    </source>
</evidence>
<dbReference type="Gene3D" id="3.40.50.2300">
    <property type="match status" value="1"/>
</dbReference>
<dbReference type="AlphaFoldDB" id="A0A327W7Q3"/>
<dbReference type="PANTHER" id="PTHR43047">
    <property type="entry name" value="TWO-COMPONENT HISTIDINE PROTEIN KINASE"/>
    <property type="match status" value="1"/>
</dbReference>
<dbReference type="Gene3D" id="3.30.565.10">
    <property type="entry name" value="Histidine kinase-like ATPase, C-terminal domain"/>
    <property type="match status" value="1"/>
</dbReference>
<evidence type="ECO:0000313" key="10">
    <source>
        <dbReference type="Proteomes" id="UP000249819"/>
    </source>
</evidence>
<sequence>MTEPSKKITILLVDDKQENLLSLEDMLQSTNRIFLKASSGNEALKQALKHNDIGLIMLDVQMGDMDGYEVARLLKTNPRTKDISIIFVTAINKEEQYVLKGFKEGAVDYLSKPLDVDICRAKVNVFEKLYYYQNDLKVALQEKEKINKQLERFMYVVAHDLKSPLNGAIGLLTLIADDERIKKEPDLNEYMDIVLNATNHLTGMITSVLDYTLKNDEETLKEEVDVKQLLQQLTLLLFLPKTVQVHYDTDMPVLFTNRLKLQQVFQNLIANAIKHNDKERVEIHLGGQDSAREDFYEFYVEDNGPGIASRDTDRIFRLFEKGDGGTGSGIGLNIFKMLVEEQGGKVWVDSKPGEGSRFYFQWSRN</sequence>
<dbReference type="GO" id="GO:0000155">
    <property type="term" value="F:phosphorelay sensor kinase activity"/>
    <property type="evidence" value="ECO:0007669"/>
    <property type="project" value="InterPro"/>
</dbReference>
<gene>
    <name evidence="9" type="ORF">CLV59_104283</name>
</gene>
<protein>
    <recommendedName>
        <fullName evidence="2">histidine kinase</fullName>
        <ecNumber evidence="2">2.7.13.3</ecNumber>
    </recommendedName>
</protein>
<dbReference type="SUPFAM" id="SSF47384">
    <property type="entry name" value="Homodimeric domain of signal transducing histidine kinase"/>
    <property type="match status" value="1"/>
</dbReference>
<evidence type="ECO:0000256" key="2">
    <source>
        <dbReference type="ARBA" id="ARBA00012438"/>
    </source>
</evidence>
<feature type="domain" description="Response regulatory" evidence="8">
    <location>
        <begin position="9"/>
        <end position="127"/>
    </location>
</feature>
<dbReference type="PROSITE" id="PS50109">
    <property type="entry name" value="HIS_KIN"/>
    <property type="match status" value="1"/>
</dbReference>
<dbReference type="InterPro" id="IPR003594">
    <property type="entry name" value="HATPase_dom"/>
</dbReference>
<dbReference type="PANTHER" id="PTHR43047:SF72">
    <property type="entry name" value="OSMOSENSING HISTIDINE PROTEIN KINASE SLN1"/>
    <property type="match status" value="1"/>
</dbReference>
<dbReference type="EMBL" id="QLMA01000004">
    <property type="protein sequence ID" value="RAJ82058.1"/>
    <property type="molecule type" value="Genomic_DNA"/>
</dbReference>
<evidence type="ECO:0000259" key="7">
    <source>
        <dbReference type="PROSITE" id="PS50109"/>
    </source>
</evidence>
<dbReference type="PRINTS" id="PR00344">
    <property type="entry name" value="BCTRLSENSOR"/>
</dbReference>
<dbReference type="EC" id="2.7.13.3" evidence="2"/>
<dbReference type="InterPro" id="IPR004358">
    <property type="entry name" value="Sig_transdc_His_kin-like_C"/>
</dbReference>
<accession>A0A327W7Q3</accession>
<dbReference type="OrthoDB" id="9781208at2"/>
<dbReference type="Pfam" id="PF02518">
    <property type="entry name" value="HATPase_c"/>
    <property type="match status" value="1"/>
</dbReference>
<dbReference type="InterPro" id="IPR011006">
    <property type="entry name" value="CheY-like_superfamily"/>
</dbReference>
<dbReference type="InterPro" id="IPR036097">
    <property type="entry name" value="HisK_dim/P_sf"/>
</dbReference>
<comment type="catalytic activity">
    <reaction evidence="1">
        <text>ATP + protein L-histidine = ADP + protein N-phospho-L-histidine.</text>
        <dbReference type="EC" id="2.7.13.3"/>
    </reaction>
</comment>
<dbReference type="SMART" id="SM00448">
    <property type="entry name" value="REC"/>
    <property type="match status" value="1"/>
</dbReference>
<name>A0A327W7Q3_9BACT</name>
<dbReference type="InterPro" id="IPR005467">
    <property type="entry name" value="His_kinase_dom"/>
</dbReference>
<dbReference type="SUPFAM" id="SSF52172">
    <property type="entry name" value="CheY-like"/>
    <property type="match status" value="1"/>
</dbReference>
<feature type="modified residue" description="4-aspartylphosphate" evidence="6">
    <location>
        <position position="59"/>
    </location>
</feature>
<dbReference type="RefSeq" id="WP_111592607.1">
    <property type="nucleotide sequence ID" value="NZ_QLMA01000004.1"/>
</dbReference>
<dbReference type="Pfam" id="PF00072">
    <property type="entry name" value="Response_reg"/>
    <property type="match status" value="1"/>
</dbReference>
<dbReference type="SUPFAM" id="SSF55874">
    <property type="entry name" value="ATPase domain of HSP90 chaperone/DNA topoisomerase II/histidine kinase"/>
    <property type="match status" value="1"/>
</dbReference>
<feature type="domain" description="Histidine kinase" evidence="7">
    <location>
        <begin position="156"/>
        <end position="365"/>
    </location>
</feature>
<proteinExistence type="predicted"/>
<dbReference type="InterPro" id="IPR001789">
    <property type="entry name" value="Sig_transdc_resp-reg_receiver"/>
</dbReference>
<dbReference type="SMART" id="SM00387">
    <property type="entry name" value="HATPase_c"/>
    <property type="match status" value="1"/>
</dbReference>
<keyword evidence="5" id="KW-0418">Kinase</keyword>
<keyword evidence="4" id="KW-0808">Transferase</keyword>
<dbReference type="GO" id="GO:0005886">
    <property type="term" value="C:plasma membrane"/>
    <property type="evidence" value="ECO:0007669"/>
    <property type="project" value="TreeGrafter"/>
</dbReference>
<dbReference type="GO" id="GO:0009927">
    <property type="term" value="F:histidine phosphotransfer kinase activity"/>
    <property type="evidence" value="ECO:0007669"/>
    <property type="project" value="TreeGrafter"/>
</dbReference>
<keyword evidence="3 6" id="KW-0597">Phosphoprotein</keyword>
<evidence type="ECO:0000256" key="4">
    <source>
        <dbReference type="ARBA" id="ARBA00022679"/>
    </source>
</evidence>
<dbReference type="Pfam" id="PF00512">
    <property type="entry name" value="HisKA"/>
    <property type="match status" value="1"/>
</dbReference>
<dbReference type="PROSITE" id="PS50110">
    <property type="entry name" value="RESPONSE_REGULATORY"/>
    <property type="match status" value="1"/>
</dbReference>
<dbReference type="SMART" id="SM00388">
    <property type="entry name" value="HisKA"/>
    <property type="match status" value="1"/>
</dbReference>
<evidence type="ECO:0000256" key="1">
    <source>
        <dbReference type="ARBA" id="ARBA00000085"/>
    </source>
</evidence>
<reference evidence="9 10" key="1">
    <citation type="submission" date="2018-06" db="EMBL/GenBank/DDBJ databases">
        <title>Genomic Encyclopedia of Archaeal and Bacterial Type Strains, Phase II (KMG-II): from individual species to whole genera.</title>
        <authorList>
            <person name="Goeker M."/>
        </authorList>
    </citation>
    <scope>NUCLEOTIDE SEQUENCE [LARGE SCALE GENOMIC DNA]</scope>
    <source>
        <strain evidence="9 10">DSM 29821</strain>
    </source>
</reference>
<evidence type="ECO:0000259" key="8">
    <source>
        <dbReference type="PROSITE" id="PS50110"/>
    </source>
</evidence>
<dbReference type="InterPro" id="IPR036890">
    <property type="entry name" value="HATPase_C_sf"/>
</dbReference>
<dbReference type="Proteomes" id="UP000249819">
    <property type="component" value="Unassembled WGS sequence"/>
</dbReference>
<evidence type="ECO:0000313" key="9">
    <source>
        <dbReference type="EMBL" id="RAJ82058.1"/>
    </source>
</evidence>
<dbReference type="CDD" id="cd00082">
    <property type="entry name" value="HisKA"/>
    <property type="match status" value="1"/>
</dbReference>
<dbReference type="InterPro" id="IPR003661">
    <property type="entry name" value="HisK_dim/P_dom"/>
</dbReference>
<keyword evidence="10" id="KW-1185">Reference proteome</keyword>
<comment type="caution">
    <text evidence="9">The sequence shown here is derived from an EMBL/GenBank/DDBJ whole genome shotgun (WGS) entry which is preliminary data.</text>
</comment>